<evidence type="ECO:0000313" key="1">
    <source>
        <dbReference type="EMBL" id="KJA22448.1"/>
    </source>
</evidence>
<gene>
    <name evidence="1" type="ORF">HYPSUDRAFT_659564</name>
</gene>
<keyword evidence="2" id="KW-1185">Reference proteome</keyword>
<name>A0A0D2MFR7_HYPSF</name>
<protein>
    <submittedName>
        <fullName evidence="1">Uncharacterized protein</fullName>
    </submittedName>
</protein>
<dbReference type="AlphaFoldDB" id="A0A0D2MFR7"/>
<reference evidence="2" key="1">
    <citation type="submission" date="2014-04" db="EMBL/GenBank/DDBJ databases">
        <title>Evolutionary Origins and Diversification of the Mycorrhizal Mutualists.</title>
        <authorList>
            <consortium name="DOE Joint Genome Institute"/>
            <consortium name="Mycorrhizal Genomics Consortium"/>
            <person name="Kohler A."/>
            <person name="Kuo A."/>
            <person name="Nagy L.G."/>
            <person name="Floudas D."/>
            <person name="Copeland A."/>
            <person name="Barry K.W."/>
            <person name="Cichocki N."/>
            <person name="Veneault-Fourrey C."/>
            <person name="LaButti K."/>
            <person name="Lindquist E.A."/>
            <person name="Lipzen A."/>
            <person name="Lundell T."/>
            <person name="Morin E."/>
            <person name="Murat C."/>
            <person name="Riley R."/>
            <person name="Ohm R."/>
            <person name="Sun H."/>
            <person name="Tunlid A."/>
            <person name="Henrissat B."/>
            <person name="Grigoriev I.V."/>
            <person name="Hibbett D.S."/>
            <person name="Martin F."/>
        </authorList>
    </citation>
    <scope>NUCLEOTIDE SEQUENCE [LARGE SCALE GENOMIC DNA]</scope>
    <source>
        <strain evidence="2">FD-334 SS-4</strain>
    </source>
</reference>
<sequence>MNTTWVFWLNGVPWAGNTAIVQFVAELYVAADYKYKLANCVALKLERHHCSLLSAYGKNRHNLRNTVQHITKSCNG</sequence>
<proteinExistence type="predicted"/>
<dbReference type="EMBL" id="KN817550">
    <property type="protein sequence ID" value="KJA22448.1"/>
    <property type="molecule type" value="Genomic_DNA"/>
</dbReference>
<accession>A0A0D2MFR7</accession>
<evidence type="ECO:0000313" key="2">
    <source>
        <dbReference type="Proteomes" id="UP000054270"/>
    </source>
</evidence>
<organism evidence="1 2">
    <name type="scientific">Hypholoma sublateritium (strain FD-334 SS-4)</name>
    <dbReference type="NCBI Taxonomy" id="945553"/>
    <lineage>
        <taxon>Eukaryota</taxon>
        <taxon>Fungi</taxon>
        <taxon>Dikarya</taxon>
        <taxon>Basidiomycota</taxon>
        <taxon>Agaricomycotina</taxon>
        <taxon>Agaricomycetes</taxon>
        <taxon>Agaricomycetidae</taxon>
        <taxon>Agaricales</taxon>
        <taxon>Agaricineae</taxon>
        <taxon>Strophariaceae</taxon>
        <taxon>Hypholoma</taxon>
    </lineage>
</organism>
<dbReference type="Proteomes" id="UP000054270">
    <property type="component" value="Unassembled WGS sequence"/>
</dbReference>